<dbReference type="RefSeq" id="WP_022531075.1">
    <property type="nucleotide sequence ID" value="NZ_KI271628.1"/>
</dbReference>
<evidence type="ECO:0000256" key="2">
    <source>
        <dbReference type="HAMAP-Rule" id="MF_01448"/>
    </source>
</evidence>
<dbReference type="NCBIfam" id="NF010215">
    <property type="entry name" value="PRK13678.1-2"/>
    <property type="match status" value="1"/>
</dbReference>
<name>U4TFU6_9LACO</name>
<gene>
    <name evidence="3" type="ORF">L248_2497</name>
</gene>
<dbReference type="AlphaFoldDB" id="U4TFU6"/>
<sequence>MAEKNHIHDGDELSDNQRQITLVDDEGNEELFEVLFTFDSEDYGKSYVLLYPAGAKADEEIEIQAFSFTPDDEGYATAGDLYPIEDDAEWDMVEEVLNTFMADSEDDDEE</sequence>
<reference evidence="4" key="1">
    <citation type="journal article" date="2013" name="Genome Announc.">
        <title>Whole-Genome Sequencing of Lactobacillus shenzhenensis Strain LY-73T.</title>
        <authorList>
            <person name="Lin Z."/>
            <person name="Liu Z."/>
            <person name="Yang R."/>
            <person name="Zou Y."/>
            <person name="Wan D."/>
            <person name="Chen J."/>
            <person name="Guo M."/>
            <person name="Zhao J."/>
            <person name="Fang C."/>
            <person name="Yang R."/>
            <person name="Liu F."/>
        </authorList>
    </citation>
    <scope>NUCLEOTIDE SEQUENCE [LARGE SCALE GENOMIC DNA]</scope>
    <source>
        <strain evidence="4">LY-73</strain>
    </source>
</reference>
<dbReference type="STRING" id="1231336.L248_2497"/>
<dbReference type="HOGENOM" id="CLU_146610_2_1_9"/>
<dbReference type="HAMAP" id="MF_01448">
    <property type="entry name" value="UPF0473"/>
    <property type="match status" value="1"/>
</dbReference>
<dbReference type="Pfam" id="PF06949">
    <property type="entry name" value="DUF1292"/>
    <property type="match status" value="1"/>
</dbReference>
<dbReference type="PANTHER" id="PTHR40066">
    <property type="entry name" value="UPF0473 PROTEIN CBO2561/CLC_2432"/>
    <property type="match status" value="1"/>
</dbReference>
<dbReference type="OrthoDB" id="2086132at2"/>
<dbReference type="InterPro" id="IPR009711">
    <property type="entry name" value="UPF0473"/>
</dbReference>
<keyword evidence="4" id="KW-1185">Reference proteome</keyword>
<dbReference type="NCBIfam" id="NF010217">
    <property type="entry name" value="PRK13678.1-4"/>
    <property type="match status" value="1"/>
</dbReference>
<comment type="similarity">
    <text evidence="1 2">Belongs to the UPF0473 family.</text>
</comment>
<evidence type="ECO:0000313" key="3">
    <source>
        <dbReference type="EMBL" id="ERL63636.1"/>
    </source>
</evidence>
<proteinExistence type="inferred from homology"/>
<dbReference type="eggNOG" id="COG3906">
    <property type="taxonomic scope" value="Bacteria"/>
</dbReference>
<dbReference type="EMBL" id="KI271628">
    <property type="protein sequence ID" value="ERL63636.1"/>
    <property type="molecule type" value="Genomic_DNA"/>
</dbReference>
<evidence type="ECO:0000313" key="4">
    <source>
        <dbReference type="Proteomes" id="UP000030647"/>
    </source>
</evidence>
<organism evidence="3 4">
    <name type="scientific">Schleiferilactobacillus shenzhenensis LY-73</name>
    <dbReference type="NCBI Taxonomy" id="1231336"/>
    <lineage>
        <taxon>Bacteria</taxon>
        <taxon>Bacillati</taxon>
        <taxon>Bacillota</taxon>
        <taxon>Bacilli</taxon>
        <taxon>Lactobacillales</taxon>
        <taxon>Lactobacillaceae</taxon>
        <taxon>Schleiferilactobacillus</taxon>
    </lineage>
</organism>
<accession>U4TFU6</accession>
<dbReference type="PANTHER" id="PTHR40066:SF1">
    <property type="entry name" value="UPF0473 PROTEIN CBO2561_CLC_2432"/>
    <property type="match status" value="1"/>
</dbReference>
<dbReference type="Proteomes" id="UP000030647">
    <property type="component" value="Unassembled WGS sequence"/>
</dbReference>
<evidence type="ECO:0000256" key="1">
    <source>
        <dbReference type="ARBA" id="ARBA00008439"/>
    </source>
</evidence>
<protein>
    <recommendedName>
        <fullName evidence="2">UPF0473 protein L248_2497</fullName>
    </recommendedName>
</protein>